<feature type="compositionally biased region" description="Basic and acidic residues" evidence="1">
    <location>
        <begin position="85"/>
        <end position="106"/>
    </location>
</feature>
<feature type="compositionally biased region" description="Low complexity" evidence="1">
    <location>
        <begin position="196"/>
        <end position="211"/>
    </location>
</feature>
<feature type="compositionally biased region" description="Low complexity" evidence="1">
    <location>
        <begin position="334"/>
        <end position="355"/>
    </location>
</feature>
<organism evidence="2 3">
    <name type="scientific">Colletotrichum simmondsii</name>
    <dbReference type="NCBI Taxonomy" id="703756"/>
    <lineage>
        <taxon>Eukaryota</taxon>
        <taxon>Fungi</taxon>
        <taxon>Dikarya</taxon>
        <taxon>Ascomycota</taxon>
        <taxon>Pezizomycotina</taxon>
        <taxon>Sordariomycetes</taxon>
        <taxon>Hypocreomycetidae</taxon>
        <taxon>Glomerellales</taxon>
        <taxon>Glomerellaceae</taxon>
        <taxon>Colletotrichum</taxon>
        <taxon>Colletotrichum acutatum species complex</taxon>
    </lineage>
</organism>
<feature type="compositionally biased region" description="Polar residues" evidence="1">
    <location>
        <begin position="285"/>
        <end position="296"/>
    </location>
</feature>
<name>A0A135S1L7_9PEZI</name>
<dbReference type="PANTHER" id="PTHR37012">
    <property type="entry name" value="B-ZIP TRANSCRIPTION FACTOR (EUROFUNG)-RELATED"/>
    <property type="match status" value="1"/>
</dbReference>
<comment type="caution">
    <text evidence="2">The sequence shown here is derived from an EMBL/GenBank/DDBJ whole genome shotgun (WGS) entry which is preliminary data.</text>
</comment>
<dbReference type="PANTHER" id="PTHR37012:SF2">
    <property type="entry name" value="BZIP DOMAIN-CONTAINING PROTEIN-RELATED"/>
    <property type="match status" value="1"/>
</dbReference>
<dbReference type="InterPro" id="IPR021833">
    <property type="entry name" value="DUF3425"/>
</dbReference>
<protein>
    <submittedName>
        <fullName evidence="2">BZIP transcription factor</fullName>
    </submittedName>
</protein>
<dbReference type="CDD" id="cd14688">
    <property type="entry name" value="bZIP_YAP"/>
    <property type="match status" value="1"/>
</dbReference>
<evidence type="ECO:0000313" key="2">
    <source>
        <dbReference type="EMBL" id="KXH29805.1"/>
    </source>
</evidence>
<dbReference type="Proteomes" id="UP000070328">
    <property type="component" value="Unassembled WGS sequence"/>
</dbReference>
<dbReference type="Gene3D" id="1.20.5.170">
    <property type="match status" value="1"/>
</dbReference>
<feature type="region of interest" description="Disordered" evidence="1">
    <location>
        <begin position="285"/>
        <end position="367"/>
    </location>
</feature>
<feature type="compositionally biased region" description="Polar residues" evidence="1">
    <location>
        <begin position="313"/>
        <end position="333"/>
    </location>
</feature>
<evidence type="ECO:0000256" key="1">
    <source>
        <dbReference type="SAM" id="MobiDB-lite"/>
    </source>
</evidence>
<feature type="region of interest" description="Disordered" evidence="1">
    <location>
        <begin position="158"/>
        <end position="241"/>
    </location>
</feature>
<gene>
    <name evidence="2" type="ORF">CSIM01_05571</name>
</gene>
<accession>A0A135S1L7</accession>
<dbReference type="Pfam" id="PF11905">
    <property type="entry name" value="DUF3425"/>
    <property type="match status" value="1"/>
</dbReference>
<feature type="compositionally biased region" description="Pro residues" evidence="1">
    <location>
        <begin position="163"/>
        <end position="178"/>
    </location>
</feature>
<feature type="compositionally biased region" description="Polar residues" evidence="1">
    <location>
        <begin position="15"/>
        <end position="30"/>
    </location>
</feature>
<sequence>MASDAVNHPSPAGSVASSVTPGLNYNNNKRSAPDHPSPAGLGNAEVATPAGAGTSPASQPPGDSNKKRRVGPGSRGVANLTPEQLAKKRANDREAQRAIRERTKNQIETLERRIQELTSQQPYQELQAVQRAKEAVEAENADLKRRLATFIASIQPLISASPPSQPPPPPADPHPAVFPSPSGSYSHVHQHNGPISAHNASTPNSAASPASIDPTAGWQTTPNGSGGGGGGPVSDLSPPNHMYAASKMLDQQRQGLRHGLDLGPERLGLDFLLLDQNARVGKIQSGVNGAQDTPSYNHVPMKHDWTGVGPVTHSRSPSLSGPTVHTPRSQVDYPQQQSQGQQQHQQHQPSSSAPPESRALGHHTAEVKNCGPTCPLDSLLLDFLHERRQRAADGLSTHEIIGPRYPSVLSLLNPANSKYSHPLSKVFTDILATFPDLSALPQRVAVLYIMFLIMRWQISPTQENYDRLPEWARPRPAQLFTEHPAWIDHVPFPAMRDKLCRDYNPREYLFDNFFVPFTTTLSLNWPYEETDTLLQVPESDEVLINPVFERHLRRLENWTLGQAFNQTFPKLRETYNLKE</sequence>
<keyword evidence="3" id="KW-1185">Reference proteome</keyword>
<dbReference type="AlphaFoldDB" id="A0A135S1L7"/>
<dbReference type="EMBL" id="JFBX01000739">
    <property type="protein sequence ID" value="KXH29805.1"/>
    <property type="molecule type" value="Genomic_DNA"/>
</dbReference>
<dbReference type="OrthoDB" id="4161589at2759"/>
<feature type="region of interest" description="Disordered" evidence="1">
    <location>
        <begin position="1"/>
        <end position="106"/>
    </location>
</feature>
<proteinExistence type="predicted"/>
<reference evidence="2 3" key="1">
    <citation type="submission" date="2014-02" db="EMBL/GenBank/DDBJ databases">
        <title>The genome sequence of Colletotrichum simmondsii CBS122122.</title>
        <authorList>
            <person name="Baroncelli R."/>
            <person name="Thon M.R."/>
        </authorList>
    </citation>
    <scope>NUCLEOTIDE SEQUENCE [LARGE SCALE GENOMIC DNA]</scope>
    <source>
        <strain evidence="2 3">CBS122122</strain>
    </source>
</reference>
<evidence type="ECO:0000313" key="3">
    <source>
        <dbReference type="Proteomes" id="UP000070328"/>
    </source>
</evidence>